<dbReference type="KEGG" id="taqu:KDW03_01830"/>
<proteinExistence type="predicted"/>
<protein>
    <submittedName>
        <fullName evidence="2">Uncharacterized protein</fullName>
    </submittedName>
</protein>
<feature type="transmembrane region" description="Helical" evidence="1">
    <location>
        <begin position="274"/>
        <end position="295"/>
    </location>
</feature>
<feature type="transmembrane region" description="Helical" evidence="1">
    <location>
        <begin position="72"/>
        <end position="90"/>
    </location>
</feature>
<name>A0AAX3BE12_9SPIR</name>
<dbReference type="Proteomes" id="UP001056539">
    <property type="component" value="Chromosome"/>
</dbReference>
<gene>
    <name evidence="2" type="ORF">KDW03_01830</name>
</gene>
<reference evidence="2" key="1">
    <citation type="submission" date="2021-04" db="EMBL/GenBank/DDBJ databases">
        <authorList>
            <person name="Postec A."/>
        </authorList>
    </citation>
    <scope>NUCLEOTIDE SEQUENCE</scope>
    <source>
        <strain evidence="2">F1F22</strain>
    </source>
</reference>
<feature type="transmembrane region" description="Helical" evidence="1">
    <location>
        <begin position="7"/>
        <end position="26"/>
    </location>
</feature>
<keyword evidence="1" id="KW-1133">Transmembrane helix</keyword>
<organism evidence="2 3">
    <name type="scientific">Thermospira aquatica</name>
    <dbReference type="NCBI Taxonomy" id="2828656"/>
    <lineage>
        <taxon>Bacteria</taxon>
        <taxon>Pseudomonadati</taxon>
        <taxon>Spirochaetota</taxon>
        <taxon>Spirochaetia</taxon>
        <taxon>Brevinematales</taxon>
        <taxon>Thermospiraceae</taxon>
        <taxon>Thermospira</taxon>
    </lineage>
</organism>
<feature type="transmembrane region" description="Helical" evidence="1">
    <location>
        <begin position="38"/>
        <end position="60"/>
    </location>
</feature>
<accession>A0AAX3BE12</accession>
<keyword evidence="3" id="KW-1185">Reference proteome</keyword>
<dbReference type="RefSeq" id="WP_271435692.1">
    <property type="nucleotide sequence ID" value="NZ_CP073355.1"/>
</dbReference>
<dbReference type="AlphaFoldDB" id="A0AAX3BE12"/>
<evidence type="ECO:0000313" key="2">
    <source>
        <dbReference type="EMBL" id="URA10567.1"/>
    </source>
</evidence>
<dbReference type="EMBL" id="CP073355">
    <property type="protein sequence ID" value="URA10567.1"/>
    <property type="molecule type" value="Genomic_DNA"/>
</dbReference>
<evidence type="ECO:0000256" key="1">
    <source>
        <dbReference type="SAM" id="Phobius"/>
    </source>
</evidence>
<reference evidence="2" key="2">
    <citation type="submission" date="2022-06" db="EMBL/GenBank/DDBJ databases">
        <title>Thermospira aquatica gen. nov., sp. nov.</title>
        <authorList>
            <person name="Ben Ali Gam Z."/>
            <person name="Labat M."/>
        </authorList>
    </citation>
    <scope>NUCLEOTIDE SEQUENCE</scope>
    <source>
        <strain evidence="2">F1F22</strain>
    </source>
</reference>
<sequence>MKKLSQFFLYLFLIVLVVGVVGFIYFLQFAKLQNLDALIATIRLIYTYLPISAGLALLWGLVFQGGMQQTNALGSVIMYIFLIMGIAIVLQEIAVPSFTEIKQQSLILQAKKAKSLPKLKLNPTNVSAAEFANISWFVSKENLAFAQKNTFLSFEKLYKAPGEIYYGINFKIVAFDNQGKLDYVFIAPQIKAYQTDLYALSARVYEYKNGNLTGQKGYNVKKITLPYPIDAVYSLRAHGNLEDISLIHVLRYNDYVYGSHINFYHIGILMFFKISYYIMTIVIIILCAGFGLTFQNQRVVGKDIVPALSFLIVSTAVTIMVYDILLGAVNMIYGLII</sequence>
<keyword evidence="1" id="KW-0812">Transmembrane</keyword>
<keyword evidence="1" id="KW-0472">Membrane</keyword>
<feature type="transmembrane region" description="Helical" evidence="1">
    <location>
        <begin position="307"/>
        <end position="336"/>
    </location>
</feature>
<evidence type="ECO:0000313" key="3">
    <source>
        <dbReference type="Proteomes" id="UP001056539"/>
    </source>
</evidence>